<evidence type="ECO:0000313" key="1">
    <source>
        <dbReference type="EMBL" id="GHJ87038.1"/>
    </source>
</evidence>
<dbReference type="EMBL" id="BLZA01000020">
    <property type="protein sequence ID" value="GHJ87038.1"/>
    <property type="molecule type" value="Genomic_DNA"/>
</dbReference>
<name>A0A8H3YF89_9TREE</name>
<dbReference type="AlphaFoldDB" id="A0A8H3YF89"/>
<keyword evidence="2" id="KW-1185">Reference proteome</keyword>
<evidence type="ECO:0000313" key="2">
    <source>
        <dbReference type="Proteomes" id="UP000620104"/>
    </source>
</evidence>
<proteinExistence type="predicted"/>
<organism evidence="1 2">
    <name type="scientific">Naganishia liquefaciens</name>
    <dbReference type="NCBI Taxonomy" id="104408"/>
    <lineage>
        <taxon>Eukaryota</taxon>
        <taxon>Fungi</taxon>
        <taxon>Dikarya</taxon>
        <taxon>Basidiomycota</taxon>
        <taxon>Agaricomycotina</taxon>
        <taxon>Tremellomycetes</taxon>
        <taxon>Filobasidiales</taxon>
        <taxon>Filobasidiaceae</taxon>
        <taxon>Naganishia</taxon>
    </lineage>
</organism>
<protein>
    <submittedName>
        <fullName evidence="1">Uncharacterized protein</fullName>
    </submittedName>
</protein>
<accession>A0A8H3YF89</accession>
<reference evidence="1" key="1">
    <citation type="submission" date="2020-07" db="EMBL/GenBank/DDBJ databases">
        <title>Draft Genome Sequence of a Deep-Sea Yeast, Naganishia (Cryptococcus) liquefaciens strain N6.</title>
        <authorList>
            <person name="Han Y.W."/>
            <person name="Kajitani R."/>
            <person name="Morimoto H."/>
            <person name="Parhat M."/>
            <person name="Tsubouchi H."/>
            <person name="Bakenova O."/>
            <person name="Ogata M."/>
            <person name="Argunhan B."/>
            <person name="Aoki R."/>
            <person name="Kajiwara S."/>
            <person name="Itoh T."/>
            <person name="Iwasaki H."/>
        </authorList>
    </citation>
    <scope>NUCLEOTIDE SEQUENCE</scope>
    <source>
        <strain evidence="1">N6</strain>
    </source>
</reference>
<sequence>MCQQIPIVPHAERVDEAVILGKLTSYFYKDRTGGLSPPEHAWASFHAKTGLWPIANARVLNDDPNEPSTTPEGIINRGPMERDVYTAQMGHARVLVGIGMPAISPTPYLALCQGVPALIPYDGDEPTPPGWQLYNLGRIQHGPAALLGEPYVYTYKRNDVQSMYDAVKKAKATPIEPFIPEEMRHAHVAKLAMHVIRTDWRAKAEAVERDRRAKGVPVRGTVPAHVRETVFRNGWGKRIGEDGRVSKVL</sequence>
<dbReference type="Proteomes" id="UP000620104">
    <property type="component" value="Unassembled WGS sequence"/>
</dbReference>
<dbReference type="OrthoDB" id="2113294at2759"/>
<comment type="caution">
    <text evidence="1">The sequence shown here is derived from an EMBL/GenBank/DDBJ whole genome shotgun (WGS) entry which is preliminary data.</text>
</comment>
<gene>
    <name evidence="1" type="ORF">NliqN6_3440</name>
</gene>